<dbReference type="CDD" id="cd16011">
    <property type="entry name" value="iPGM_like"/>
    <property type="match status" value="1"/>
</dbReference>
<reference evidence="8 9" key="1">
    <citation type="submission" date="2016-10" db="EMBL/GenBank/DDBJ databases">
        <authorList>
            <person name="de Groot N.N."/>
        </authorList>
    </citation>
    <scope>NUCLEOTIDE SEQUENCE [LARGE SCALE GENOMIC DNA]</scope>
    <source>
        <strain evidence="8 9">DSM 9990</strain>
    </source>
</reference>
<feature type="domain" description="Metalloenzyme" evidence="7">
    <location>
        <begin position="5"/>
        <end position="376"/>
    </location>
</feature>
<comment type="catalytic activity">
    <reaction evidence="1">
        <text>(2R)-2-phosphoglycerate = (2R)-3-phosphoglycerate</text>
        <dbReference type="Rhea" id="RHEA:15901"/>
        <dbReference type="ChEBI" id="CHEBI:58272"/>
        <dbReference type="ChEBI" id="CHEBI:58289"/>
        <dbReference type="EC" id="5.4.2.12"/>
    </reaction>
</comment>
<dbReference type="GO" id="GO:0004619">
    <property type="term" value="F:phosphoglycerate mutase activity"/>
    <property type="evidence" value="ECO:0007669"/>
    <property type="project" value="UniProtKB-EC"/>
</dbReference>
<dbReference type="InterPro" id="IPR004456">
    <property type="entry name" value="Pglycerate_mutase_ApgM"/>
</dbReference>
<dbReference type="GO" id="GO:0006096">
    <property type="term" value="P:glycolytic process"/>
    <property type="evidence" value="ECO:0007669"/>
    <property type="project" value="UniProtKB-KW"/>
</dbReference>
<comment type="similarity">
    <text evidence="4">Belongs to the BPG-independent phosphoglycerate mutase family. A-PGAM subfamily.</text>
</comment>
<dbReference type="Gene3D" id="3.30.70.2130">
    <property type="entry name" value="Metalloenzyme domain"/>
    <property type="match status" value="1"/>
</dbReference>
<sequence>MGPSKKYVILVGDGMGDYPVEELNGRTPLEAAHTPFMDMLAGYAEMGTVKTIPEGMEAGSDVANMSLLGYNPEVCHTGRGPLEAASMGVRLETGDIAFRCNFVTVENKDGIRIMADYSAGHITTEEARNIVRDLRGCLEGLPLELYPGVSYRHLLVWKGGPSALNTTPPHDILGQPVDTYEEVYNTTPVLKTFRDRARSVLRDHPVNIERLSRGQKPVTDLWPWGQGPAPAMQSLKDRCGLSGMVISAVDLIKGIGVYAGFETPVINGATGYLDTNYEEKVRVALEGLSRLDCIYVHIEAPDETSHEGDLKKKLTAIEDFDRRVVGPILKGIVAFDSVDLLVVTDHYTPLSVRTHVPEPVPFMIVRDANKIAPTNAGNCGFNRKFCEKDAQKADLHFQSGSELFSYFVQKC</sequence>
<evidence type="ECO:0000259" key="7">
    <source>
        <dbReference type="Pfam" id="PF01676"/>
    </source>
</evidence>
<dbReference type="InterPro" id="IPR042253">
    <property type="entry name" value="Pglycerate_mutase_ApgM_sf"/>
</dbReference>
<evidence type="ECO:0000256" key="3">
    <source>
        <dbReference type="ARBA" id="ARBA00004921"/>
    </source>
</evidence>
<dbReference type="PANTHER" id="PTHR31209">
    <property type="entry name" value="COFACTOR-INDEPENDENT PHOSPHOGLYCERATE MUTASE"/>
    <property type="match status" value="1"/>
</dbReference>
<dbReference type="NCBIfam" id="NF003242">
    <property type="entry name" value="PRK04200.1"/>
    <property type="match status" value="1"/>
</dbReference>
<evidence type="ECO:0000256" key="1">
    <source>
        <dbReference type="ARBA" id="ARBA00000370"/>
    </source>
</evidence>
<dbReference type="GO" id="GO:0046872">
    <property type="term" value="F:metal ion binding"/>
    <property type="evidence" value="ECO:0007669"/>
    <property type="project" value="InterPro"/>
</dbReference>
<evidence type="ECO:0000256" key="4">
    <source>
        <dbReference type="ARBA" id="ARBA00005524"/>
    </source>
</evidence>
<gene>
    <name evidence="8" type="ORF">SAMN05660836_00519</name>
</gene>
<comment type="pathway">
    <text evidence="3">Carbohydrate degradation.</text>
</comment>
<keyword evidence="6" id="KW-0413">Isomerase</keyword>
<dbReference type="InterPro" id="IPR017850">
    <property type="entry name" value="Alkaline_phosphatase_core_sf"/>
</dbReference>
<evidence type="ECO:0000256" key="2">
    <source>
        <dbReference type="ARBA" id="ARBA00002315"/>
    </source>
</evidence>
<dbReference type="NCBIfam" id="TIGR00306">
    <property type="entry name" value="apgM"/>
    <property type="match status" value="1"/>
</dbReference>
<dbReference type="InterPro" id="IPR023665">
    <property type="entry name" value="ApgAM_prokaryotes"/>
</dbReference>
<proteinExistence type="inferred from homology"/>
<dbReference type="RefSeq" id="WP_093393241.1">
    <property type="nucleotide sequence ID" value="NZ_FOUU01000001.1"/>
</dbReference>
<evidence type="ECO:0000256" key="6">
    <source>
        <dbReference type="ARBA" id="ARBA00023235"/>
    </source>
</evidence>
<organism evidence="8 9">
    <name type="scientific">Thermodesulforhabdus norvegica</name>
    <dbReference type="NCBI Taxonomy" id="39841"/>
    <lineage>
        <taxon>Bacteria</taxon>
        <taxon>Pseudomonadati</taxon>
        <taxon>Thermodesulfobacteriota</taxon>
        <taxon>Syntrophobacteria</taxon>
        <taxon>Syntrophobacterales</taxon>
        <taxon>Thermodesulforhabdaceae</taxon>
        <taxon>Thermodesulforhabdus</taxon>
    </lineage>
</organism>
<keyword evidence="5" id="KW-0324">Glycolysis</keyword>
<dbReference type="PANTHER" id="PTHR31209:SF4">
    <property type="entry name" value="2,3-BISPHOSPHOGLYCERATE-INDEPENDENT PHOSPHOGLYCERATE MUTASE"/>
    <property type="match status" value="1"/>
</dbReference>
<dbReference type="EMBL" id="FOUU01000001">
    <property type="protein sequence ID" value="SFM49474.1"/>
    <property type="molecule type" value="Genomic_DNA"/>
</dbReference>
<dbReference type="SUPFAM" id="SSF53649">
    <property type="entry name" value="Alkaline phosphatase-like"/>
    <property type="match status" value="1"/>
</dbReference>
<dbReference type="Pfam" id="PF10143">
    <property type="entry name" value="PhosphMutase"/>
    <property type="match status" value="1"/>
</dbReference>
<dbReference type="Pfam" id="PF01676">
    <property type="entry name" value="Metalloenzyme"/>
    <property type="match status" value="1"/>
</dbReference>
<name>A0A1I4RAZ6_9BACT</name>
<dbReference type="AlphaFoldDB" id="A0A1I4RAZ6"/>
<evidence type="ECO:0000313" key="9">
    <source>
        <dbReference type="Proteomes" id="UP000199611"/>
    </source>
</evidence>
<dbReference type="InterPro" id="IPR006124">
    <property type="entry name" value="Metalloenzyme"/>
</dbReference>
<dbReference type="Proteomes" id="UP000199611">
    <property type="component" value="Unassembled WGS sequence"/>
</dbReference>
<dbReference type="Gene3D" id="3.40.720.10">
    <property type="entry name" value="Alkaline Phosphatase, subunit A"/>
    <property type="match status" value="1"/>
</dbReference>
<keyword evidence="9" id="KW-1185">Reference proteome</keyword>
<evidence type="ECO:0000256" key="5">
    <source>
        <dbReference type="ARBA" id="ARBA00023152"/>
    </source>
</evidence>
<dbReference type="NCBIfam" id="TIGR02535">
    <property type="entry name" value="hyp_Hser_kinase"/>
    <property type="match status" value="1"/>
</dbReference>
<dbReference type="STRING" id="39841.SAMN05660836_00519"/>
<accession>A0A1I4RAZ6</accession>
<dbReference type="PIRSF" id="PIRSF006392">
    <property type="entry name" value="IPGAM_arch"/>
    <property type="match status" value="1"/>
</dbReference>
<protein>
    <submittedName>
        <fullName evidence="8">Phosphoglycerate mutase</fullName>
    </submittedName>
</protein>
<comment type="function">
    <text evidence="2">Catalyzes the interconversion of 2-phosphoglycerate and 3-phosphoglycerate.</text>
</comment>
<dbReference type="OrthoDB" id="9804453at2"/>
<evidence type="ECO:0000313" key="8">
    <source>
        <dbReference type="EMBL" id="SFM49474.1"/>
    </source>
</evidence>